<feature type="domain" description="Serine aminopeptidase S33" evidence="11">
    <location>
        <begin position="113"/>
        <end position="234"/>
    </location>
</feature>
<protein>
    <recommendedName>
        <fullName evidence="7">Lipase</fullName>
    </recommendedName>
</protein>
<dbReference type="OrthoDB" id="9974421at2759"/>
<evidence type="ECO:0000259" key="10">
    <source>
        <dbReference type="Pfam" id="PF04083"/>
    </source>
</evidence>
<dbReference type="Proteomes" id="UP000801492">
    <property type="component" value="Unassembled WGS sequence"/>
</dbReference>
<dbReference type="Gene3D" id="3.40.50.1820">
    <property type="entry name" value="alpha/beta hydrolase"/>
    <property type="match status" value="1"/>
</dbReference>
<comment type="similarity">
    <text evidence="1 7">Belongs to the AB hydrolase superfamily. Lipase family.</text>
</comment>
<evidence type="ECO:0000256" key="6">
    <source>
        <dbReference type="ARBA" id="ARBA00023180"/>
    </source>
</evidence>
<evidence type="ECO:0000313" key="13">
    <source>
        <dbReference type="Proteomes" id="UP000801492"/>
    </source>
</evidence>
<dbReference type="AlphaFoldDB" id="A0A8K0GJ63"/>
<dbReference type="FunFam" id="3.40.50.1820:FF:000057">
    <property type="entry name" value="Lipase"/>
    <property type="match status" value="1"/>
</dbReference>
<keyword evidence="2 9" id="KW-0732">Signal</keyword>
<keyword evidence="3 7" id="KW-0378">Hydrolase</keyword>
<dbReference type="InterPro" id="IPR006693">
    <property type="entry name" value="AB_hydrolase_lipase"/>
</dbReference>
<dbReference type="GO" id="GO:0016788">
    <property type="term" value="F:hydrolase activity, acting on ester bonds"/>
    <property type="evidence" value="ECO:0007669"/>
    <property type="project" value="InterPro"/>
</dbReference>
<evidence type="ECO:0000256" key="7">
    <source>
        <dbReference type="PIRNR" id="PIRNR000862"/>
    </source>
</evidence>
<evidence type="ECO:0000256" key="1">
    <source>
        <dbReference type="ARBA" id="ARBA00010701"/>
    </source>
</evidence>
<reference evidence="12" key="1">
    <citation type="submission" date="2019-08" db="EMBL/GenBank/DDBJ databases">
        <title>The genome of the North American firefly Photinus pyralis.</title>
        <authorList>
            <consortium name="Photinus pyralis genome working group"/>
            <person name="Fallon T.R."/>
            <person name="Sander Lower S.E."/>
            <person name="Weng J.-K."/>
        </authorList>
    </citation>
    <scope>NUCLEOTIDE SEQUENCE</scope>
    <source>
        <strain evidence="12">TRF0915ILg1</strain>
        <tissue evidence="12">Whole body</tissue>
    </source>
</reference>
<feature type="active site" description="Nucleophile" evidence="8">
    <location>
        <position position="184"/>
    </location>
</feature>
<evidence type="ECO:0000256" key="3">
    <source>
        <dbReference type="ARBA" id="ARBA00022801"/>
    </source>
</evidence>
<dbReference type="PANTHER" id="PTHR11005">
    <property type="entry name" value="LYSOSOMAL ACID LIPASE-RELATED"/>
    <property type="match status" value="1"/>
</dbReference>
<dbReference type="InterPro" id="IPR022742">
    <property type="entry name" value="Hydrolase_4"/>
</dbReference>
<proteinExistence type="inferred from homology"/>
<dbReference type="InterPro" id="IPR025483">
    <property type="entry name" value="Lipase_euk"/>
</dbReference>
<dbReference type="SUPFAM" id="SSF53474">
    <property type="entry name" value="alpha/beta-Hydrolases"/>
    <property type="match status" value="1"/>
</dbReference>
<feature type="active site" description="Charge relay system" evidence="8">
    <location>
        <position position="359"/>
    </location>
</feature>
<evidence type="ECO:0000256" key="4">
    <source>
        <dbReference type="ARBA" id="ARBA00022963"/>
    </source>
</evidence>
<dbReference type="PIRSF" id="PIRSF000862">
    <property type="entry name" value="Steryl_ester_lip"/>
    <property type="match status" value="1"/>
</dbReference>
<keyword evidence="13" id="KW-1185">Reference proteome</keyword>
<evidence type="ECO:0000256" key="9">
    <source>
        <dbReference type="SAM" id="SignalP"/>
    </source>
</evidence>
<evidence type="ECO:0000256" key="5">
    <source>
        <dbReference type="ARBA" id="ARBA00023098"/>
    </source>
</evidence>
<evidence type="ECO:0000313" key="12">
    <source>
        <dbReference type="EMBL" id="KAF2901904.1"/>
    </source>
</evidence>
<gene>
    <name evidence="12" type="ORF">ILUMI_04283</name>
</gene>
<feature type="signal peptide" evidence="9">
    <location>
        <begin position="1"/>
        <end position="20"/>
    </location>
</feature>
<keyword evidence="6" id="KW-0325">Glycoprotein</keyword>
<accession>A0A8K0GJ63</accession>
<feature type="domain" description="Partial AB-hydrolase lipase" evidence="10">
    <location>
        <begin position="54"/>
        <end position="106"/>
    </location>
</feature>
<feature type="chain" id="PRO_5035452271" description="Lipase" evidence="9">
    <location>
        <begin position="21"/>
        <end position="421"/>
    </location>
</feature>
<evidence type="ECO:0000256" key="8">
    <source>
        <dbReference type="PIRSR" id="PIRSR000862-1"/>
    </source>
</evidence>
<feature type="active site" description="Charge relay system" evidence="8">
    <location>
        <position position="390"/>
    </location>
</feature>
<keyword evidence="5" id="KW-0443">Lipid metabolism</keyword>
<dbReference type="InterPro" id="IPR029058">
    <property type="entry name" value="AB_hydrolase_fold"/>
</dbReference>
<evidence type="ECO:0000256" key="2">
    <source>
        <dbReference type="ARBA" id="ARBA00022729"/>
    </source>
</evidence>
<dbReference type="EMBL" id="VTPC01001455">
    <property type="protein sequence ID" value="KAF2901904.1"/>
    <property type="molecule type" value="Genomic_DNA"/>
</dbReference>
<evidence type="ECO:0000259" key="11">
    <source>
        <dbReference type="Pfam" id="PF12146"/>
    </source>
</evidence>
<comment type="caution">
    <text evidence="12">The sequence shown here is derived from an EMBL/GenBank/DDBJ whole genome shotgun (WGS) entry which is preliminary data.</text>
</comment>
<dbReference type="GO" id="GO:0016042">
    <property type="term" value="P:lipid catabolic process"/>
    <property type="evidence" value="ECO:0007669"/>
    <property type="project" value="UniProtKB-KW"/>
</dbReference>
<name>A0A8K0GJ63_IGNLU</name>
<keyword evidence="4 7" id="KW-0442">Lipid degradation</keyword>
<sequence>MKGNACVLLSAFAIITVVECKHPNNVCKTFPDYYTRLTNRHCWYNPDVTAEAPQLVLSHGYQLELYEVITEDFYILQVFRIPPKNKNNKGIVFLQHPSLGSCANWIDLGNVSLAFLLADAGYDVWMGNARGNKYSNKHVYLSPNSNEYWNHSFHEMGLYDFPAQFDLVRKQTGYKNKINLISHSMGATSAFVYASLRPQHASENIKLFICWTPVAYMKETSPIAKIVAPFTNLLMFIVERLNLMNLAPPNGLMHSILKLLCTKIPWTMELCVLARGTLGGYNPKSFLPERLPLIIYQNFAGMSAKAYAHYGQIISAGGRFQFYDYGNKLNRLYYHSVNPPLYPIKNIKIPMSFMYGQKDILADEKDVLNFYNKLPIEARYGVKKIDGYVHLDFQYGKDVEKIVFNCTINILDQFRSVNSTK</sequence>
<dbReference type="Pfam" id="PF12146">
    <property type="entry name" value="Hydrolase_4"/>
    <property type="match status" value="1"/>
</dbReference>
<dbReference type="Pfam" id="PF04083">
    <property type="entry name" value="Abhydro_lipase"/>
    <property type="match status" value="1"/>
</dbReference>
<organism evidence="12 13">
    <name type="scientific">Ignelater luminosus</name>
    <name type="common">Cucubano</name>
    <name type="synonym">Pyrophorus luminosus</name>
    <dbReference type="NCBI Taxonomy" id="2038154"/>
    <lineage>
        <taxon>Eukaryota</taxon>
        <taxon>Metazoa</taxon>
        <taxon>Ecdysozoa</taxon>
        <taxon>Arthropoda</taxon>
        <taxon>Hexapoda</taxon>
        <taxon>Insecta</taxon>
        <taxon>Pterygota</taxon>
        <taxon>Neoptera</taxon>
        <taxon>Endopterygota</taxon>
        <taxon>Coleoptera</taxon>
        <taxon>Polyphaga</taxon>
        <taxon>Elateriformia</taxon>
        <taxon>Elateroidea</taxon>
        <taxon>Elateridae</taxon>
        <taxon>Agrypninae</taxon>
        <taxon>Pyrophorini</taxon>
        <taxon>Ignelater</taxon>
    </lineage>
</organism>